<proteinExistence type="predicted"/>
<accession>A0A0F9Q589</accession>
<protein>
    <recommendedName>
        <fullName evidence="1">Fibronectin type-III domain-containing protein</fullName>
    </recommendedName>
</protein>
<sequence length="1853" mass="194500">MPRATRHYRLRIRSADDSSDALILTSVPGGTNPYLTGPPQGDGQEIDPATGESSIGAYTIEAADVSEIITAALVDGDGRQTLIQRRAYLELSTDVGSTFPTVLVPGFVNAYRLVTPMRWAFTIGESRRIEYTRKVWDRTTDNFEQATCLIGGPFRGDWGPIAGRGDGWRFEVIDTDATTVTLRVLFGWFPIDGSTPGYQFGITPYARIRANNLASAEEVLIETAANTATYPGIVVLVETENGTEVDRFTALAQELGPQLSHVILLNDDIKLLRAGTAWGGTPPSNGTIFRVYAWRTTIGEDNPLHIYKHPIDILTDLWDETGIAYDSTEATTVRELLGDNNRLRLRIREPWVLRDVEQMIGGLFGVVTRVGTDGELELITTRIRGVAAPSSLYDDDDLRSPDTVIFEVDESTIYNNVTVEQLQFRQWGAGMGDRPADDIVAQRRVQFFDLDSDGDGTPDSDTFGVRELRFTVPGTVLSSVSGWGLGDVYFEKGLATEVFERFGRGGVYGTVAALPAITEKVGQEIRLDVSHLPNAGVRGGERIMQIVRRTETPSGPSLLLLDSGPNSQFATAPTFSLAAGAADGRKYVDITVTNAAALNTAGAWLRVEWDVAGSEPSAGSVLTQYMAGKIPTSFTTPAVDAGSHIWMRMQAFIPGKRPTAYTAWQDVDLTDLTAPSNLSRSAGSDPARITITFTPGESDIPLEVFQRPQGDPANEAVVVDRLPPGSDRVTLTLEPGSSYTIGIRYREQADFSGVSSTTEISFTVAGSPDTLPAPTQVFALGTKWSVGSLGGVWPDDTADHYAVGLRVRSAIEEGFVEFEMARETAVGSGTPGSYSLLERRSVIGVDETYIFTVGVALDGKLRYLRARHARVGATASAYTTVVNVMPGDILSPPPPVNPIEITGVVPVTLGGTEIADPTLGVLLVGAGSSAMTQLAPGAAGGYARSSGSAWVRSSGVAAADLTGTVASARLSGVYSGITGLGTQAQALDMGTNNITNVGTITSSGMSIESGSPVITLKDTNNVLGDVAYSSYIRGTDSADAQAWWLGDGQSGVKQASFWATTGYALGLYSNDTLVLMLSDSSTLATFSGAVSMGALTAATGTFSGDVILTGNQEVRRNATNGYLILAGGNAGNDGGNILLHGSTETNAKDIQFRSGGSDVGRWDDSESLWIFGGSVSMGALTASGIVHAQGGRLEVGTAASGGLNNLQLWDAGTYFRIQSFEGLPLVINSLGNNVLIGTTTDAGFKLDVNGTARTGALTVTGKINTSVNSDFLDASGTSTSARAMKIANTTGFVIFGVESSAGGNMMAGSTGYATVLTTVGATVLQLGGNQTLACTFDGADTILAGDLTIGSLGTFDSTSAPSTDFILRYNGSKWVSAYLHTQFFAGDGVSQINGDGTTSAFVYSNPSLSGAPSPNPSVAPVITASHKSIKIDMSAYTLGATETFVLEYSIDGGAYTGNAIVSTGTQVVHATLTPGSTYAYKYKIRGGTATPFSPASSAINPLNDSSAQTFGIVLAAQVVATNLAAISADIGIITAGQMRDSTNVYGINLGGAGGIPGGWNAGINFENTAVDGMNRYVNFYEGASGGLDSFIKHELFDLKHDGTALFQGQLDITSAQVVQTLANFHIVLRDPDVAHGMTSLVDTDVLGTIGFQGSLVGGLNILGFHDDADGPALLLQGVHADASPTSCVDIECWVKSGTTRIAPTGNVMMFRVRAGQTNKLTFSSDGDMGISGKFYPGGLVDLADDLEFAERTIALSAGANNNLDTGTVTIQRLQSAGGVANITGLAGGRAGRVVMLYNYSSNTITLNHNNGGSLSANRMILPGEANIVLTQGSGATLVYDTAVSRWRCVSKAV</sequence>
<dbReference type="EMBL" id="LAZR01001780">
    <property type="protein sequence ID" value="KKN39145.1"/>
    <property type="molecule type" value="Genomic_DNA"/>
</dbReference>
<evidence type="ECO:0000259" key="1">
    <source>
        <dbReference type="PROSITE" id="PS50853"/>
    </source>
</evidence>
<dbReference type="InterPro" id="IPR003961">
    <property type="entry name" value="FN3_dom"/>
</dbReference>
<name>A0A0F9Q589_9ZZZZ</name>
<gene>
    <name evidence="2" type="ORF">LCGC14_0746150</name>
</gene>
<feature type="domain" description="Fibronectin type-III" evidence="1">
    <location>
        <begin position="674"/>
        <end position="767"/>
    </location>
</feature>
<comment type="caution">
    <text evidence="2">The sequence shown here is derived from an EMBL/GenBank/DDBJ whole genome shotgun (WGS) entry which is preliminary data.</text>
</comment>
<dbReference type="PROSITE" id="PS50853">
    <property type="entry name" value="FN3"/>
    <property type="match status" value="1"/>
</dbReference>
<reference evidence="2" key="1">
    <citation type="journal article" date="2015" name="Nature">
        <title>Complex archaea that bridge the gap between prokaryotes and eukaryotes.</title>
        <authorList>
            <person name="Spang A."/>
            <person name="Saw J.H."/>
            <person name="Jorgensen S.L."/>
            <person name="Zaremba-Niedzwiedzka K."/>
            <person name="Martijn J."/>
            <person name="Lind A.E."/>
            <person name="van Eijk R."/>
            <person name="Schleper C."/>
            <person name="Guy L."/>
            <person name="Ettema T.J."/>
        </authorList>
    </citation>
    <scope>NUCLEOTIDE SEQUENCE</scope>
</reference>
<organism evidence="2">
    <name type="scientific">marine sediment metagenome</name>
    <dbReference type="NCBI Taxonomy" id="412755"/>
    <lineage>
        <taxon>unclassified sequences</taxon>
        <taxon>metagenomes</taxon>
        <taxon>ecological metagenomes</taxon>
    </lineage>
</organism>
<evidence type="ECO:0000313" key="2">
    <source>
        <dbReference type="EMBL" id="KKN39145.1"/>
    </source>
</evidence>